<dbReference type="EMBL" id="CP094984">
    <property type="protein sequence ID" value="UON93028.1"/>
    <property type="molecule type" value="Genomic_DNA"/>
</dbReference>
<evidence type="ECO:0000313" key="1">
    <source>
        <dbReference type="EMBL" id="MCC3272980.1"/>
    </source>
</evidence>
<evidence type="ECO:0000313" key="2">
    <source>
        <dbReference type="EMBL" id="UON93028.1"/>
    </source>
</evidence>
<dbReference type="NCBIfam" id="TIGR04088">
    <property type="entry name" value="cognate_SipW"/>
    <property type="match status" value="1"/>
</dbReference>
<dbReference type="EMBL" id="JAJFZT010000006">
    <property type="protein sequence ID" value="MCC3272980.1"/>
    <property type="molecule type" value="Genomic_DNA"/>
</dbReference>
<dbReference type="Proteomes" id="UP001155145">
    <property type="component" value="Unassembled WGS sequence"/>
</dbReference>
<protein>
    <submittedName>
        <fullName evidence="1">Alternate-type signal peptide domain-containing protein</fullName>
    </submittedName>
</protein>
<dbReference type="Proteomes" id="UP000829758">
    <property type="component" value="Chromosome"/>
</dbReference>
<reference evidence="1" key="1">
    <citation type="submission" date="2021-10" db="EMBL/GenBank/DDBJ databases">
        <title>Novel species in genus Arthrobacter.</title>
        <authorList>
            <person name="Liu Y."/>
        </authorList>
    </citation>
    <scope>NUCLEOTIDE SEQUENCE</scope>
    <source>
        <strain evidence="1">Zg-Y462</strain>
        <strain evidence="3">zg-Y462</strain>
    </source>
</reference>
<proteinExistence type="predicted"/>
<accession>A0A9X1S8T8</accession>
<evidence type="ECO:0000313" key="3">
    <source>
        <dbReference type="Proteomes" id="UP000829758"/>
    </source>
</evidence>
<keyword evidence="3" id="KW-1185">Reference proteome</keyword>
<sequence length="170" mass="17669">MNKMAKGAMAIGVGAAMLLGGGGTLARWNATEAANAGTIVTGNLDVTAAKGVWTNTKGVVIANINDYRVVPGEALTFTQTLDVDLQGAEMKATLGLNKLPEGTSSNMSFSTPTLKQKGQPVNPMSLTQANDGEMTASTTFTFKDTAAGQQDVNTRIDLGDINYVLNQVAK</sequence>
<dbReference type="AlphaFoldDB" id="A0A9X1S8T8"/>
<dbReference type="InterPro" id="IPR024006">
    <property type="entry name" value="Alt_signal_exp_actinobact"/>
</dbReference>
<dbReference type="RefSeq" id="WP_227928929.1">
    <property type="nucleotide sequence ID" value="NZ_CP094984.1"/>
</dbReference>
<evidence type="ECO:0000313" key="4">
    <source>
        <dbReference type="Proteomes" id="UP001155145"/>
    </source>
</evidence>
<organism evidence="1 4">
    <name type="scientific">Arthrobacter zhangbolii</name>
    <dbReference type="NCBI Taxonomy" id="2886936"/>
    <lineage>
        <taxon>Bacteria</taxon>
        <taxon>Bacillati</taxon>
        <taxon>Actinomycetota</taxon>
        <taxon>Actinomycetes</taxon>
        <taxon>Micrococcales</taxon>
        <taxon>Micrococcaceae</taxon>
        <taxon>Arthrobacter</taxon>
    </lineage>
</organism>
<gene>
    <name evidence="1" type="ORF">LJ755_09605</name>
    <name evidence="2" type="ORF">MUK71_05230</name>
</gene>
<dbReference type="NCBIfam" id="TIGR04089">
    <property type="entry name" value="exp_by_SipW_III"/>
    <property type="match status" value="1"/>
</dbReference>
<name>A0A9X1S8T8_9MICC</name>
<dbReference type="InterPro" id="IPR023833">
    <property type="entry name" value="Signal_pept_SipW-depend-type"/>
</dbReference>